<evidence type="ECO:0000313" key="2">
    <source>
        <dbReference type="EMBL" id="WNG51125.1"/>
    </source>
</evidence>
<gene>
    <name evidence="2" type="ORF">F0U60_48615</name>
</gene>
<proteinExistence type="predicted"/>
<sequence>MELIPYTFNPWWGCTRVSAGCDHCYAERIDLRAGGGHWGKGAPRRTFGEKYWAKPLQWDAEAARLGQRARVLCASMADVFDAERPAGALERLWELIRRTPHLDWLLLTKRPARIQRSLPPDWEDGYANVWLGVTVEDPAVAVQRVPLLLETPARLRFLCCEPLLGPVNLTPWAPALDWVIAGGESGPGARPVHPDWVRGLRDQCHTSGVPFFFKQWGASRAGNLLDGRRWEQLPPSLGQRILAGRIRSSRHPVDASPTSSSLRNRPSPALPLESDPYGARD</sequence>
<evidence type="ECO:0000313" key="3">
    <source>
        <dbReference type="Proteomes" id="UP001611383"/>
    </source>
</evidence>
<evidence type="ECO:0000256" key="1">
    <source>
        <dbReference type="SAM" id="MobiDB-lite"/>
    </source>
</evidence>
<accession>A0ABY9X6Y4</accession>
<dbReference type="EMBL" id="CP043494">
    <property type="protein sequence ID" value="WNG51125.1"/>
    <property type="molecule type" value="Genomic_DNA"/>
</dbReference>
<organism evidence="2 3">
    <name type="scientific">Archangium minus</name>
    <dbReference type="NCBI Taxonomy" id="83450"/>
    <lineage>
        <taxon>Bacteria</taxon>
        <taxon>Pseudomonadati</taxon>
        <taxon>Myxococcota</taxon>
        <taxon>Myxococcia</taxon>
        <taxon>Myxococcales</taxon>
        <taxon>Cystobacterineae</taxon>
        <taxon>Archangiaceae</taxon>
        <taxon>Archangium</taxon>
    </lineage>
</organism>
<dbReference type="RefSeq" id="WP_395811033.1">
    <property type="nucleotide sequence ID" value="NZ_CP043494.1"/>
</dbReference>
<protein>
    <submittedName>
        <fullName evidence="2">Phage Gp37/Gp68 family protein</fullName>
    </submittedName>
</protein>
<keyword evidence="3" id="KW-1185">Reference proteome</keyword>
<name>A0ABY9X6Y4_9BACT</name>
<dbReference type="Pfam" id="PF07505">
    <property type="entry name" value="DUF5131"/>
    <property type="match status" value="1"/>
</dbReference>
<reference evidence="2 3" key="1">
    <citation type="submission" date="2019-08" db="EMBL/GenBank/DDBJ databases">
        <title>Archangium and Cystobacter genomes.</title>
        <authorList>
            <person name="Chen I.-C.K."/>
            <person name="Wielgoss S."/>
        </authorList>
    </citation>
    <scope>NUCLEOTIDE SEQUENCE [LARGE SCALE GENOMIC DNA]</scope>
    <source>
        <strain evidence="2 3">Cbm 6</strain>
    </source>
</reference>
<feature type="region of interest" description="Disordered" evidence="1">
    <location>
        <begin position="248"/>
        <end position="281"/>
    </location>
</feature>
<dbReference type="Proteomes" id="UP001611383">
    <property type="component" value="Chromosome"/>
</dbReference>
<dbReference type="InterPro" id="IPR011101">
    <property type="entry name" value="DUF5131"/>
</dbReference>